<dbReference type="RefSeq" id="XP_002504992.1">
    <property type="nucleotide sequence ID" value="XM_002504946.1"/>
</dbReference>
<dbReference type="InParanoid" id="C1EEK6"/>
<dbReference type="SUPFAM" id="SSF48403">
    <property type="entry name" value="Ankyrin repeat"/>
    <property type="match status" value="1"/>
</dbReference>
<evidence type="ECO:0000256" key="2">
    <source>
        <dbReference type="ARBA" id="ARBA00023043"/>
    </source>
</evidence>
<dbReference type="InterPro" id="IPR036770">
    <property type="entry name" value="Ankyrin_rpt-contain_sf"/>
</dbReference>
<dbReference type="PROSITE" id="PS50088">
    <property type="entry name" value="ANK_REPEAT"/>
    <property type="match status" value="4"/>
</dbReference>
<dbReference type="SMART" id="SM00248">
    <property type="entry name" value="ANK"/>
    <property type="match status" value="5"/>
</dbReference>
<protein>
    <submittedName>
        <fullName evidence="4">Uncharacterized protein</fullName>
    </submittedName>
</protein>
<proteinExistence type="predicted"/>
<dbReference type="PANTHER" id="PTHR24171:SF8">
    <property type="entry name" value="BRCA1-ASSOCIATED RING DOMAIN PROTEIN 1"/>
    <property type="match status" value="1"/>
</dbReference>
<dbReference type="KEGG" id="mis:MICPUN_72498"/>
<dbReference type="AlphaFoldDB" id="C1EEK6"/>
<dbReference type="GO" id="GO:0004842">
    <property type="term" value="F:ubiquitin-protein transferase activity"/>
    <property type="evidence" value="ECO:0007669"/>
    <property type="project" value="TreeGrafter"/>
</dbReference>
<evidence type="ECO:0000313" key="5">
    <source>
        <dbReference type="Proteomes" id="UP000002009"/>
    </source>
</evidence>
<feature type="repeat" description="ANK" evidence="3">
    <location>
        <begin position="1"/>
        <end position="31"/>
    </location>
</feature>
<feature type="non-terminal residue" evidence="4">
    <location>
        <position position="1"/>
    </location>
</feature>
<dbReference type="Pfam" id="PF12796">
    <property type="entry name" value="Ank_2"/>
    <property type="match status" value="1"/>
</dbReference>
<sequence length="176" mass="18584">QTPLMAACLAGKSEVVDELLRLGADPSIPEKDGYTPSHGVAFQGREQAARVLVKHGVDVDEKHADGYHPLHRTLWGRSPRHLATARVLVKEGGANVDALDGGGSPPSHKALASSWHEMLELLLELGADVNLQAGNGETLLHLAVQNRDERAVTAIVKAGGDPAVKNSDGMSPLDMA</sequence>
<name>C1EEK6_MICCC</name>
<evidence type="ECO:0000256" key="1">
    <source>
        <dbReference type="ARBA" id="ARBA00022737"/>
    </source>
</evidence>
<evidence type="ECO:0000256" key="3">
    <source>
        <dbReference type="PROSITE-ProRule" id="PRU00023"/>
    </source>
</evidence>
<dbReference type="OrthoDB" id="497215at2759"/>
<accession>C1EEK6</accession>
<dbReference type="STRING" id="296587.C1EEK6"/>
<gene>
    <name evidence="4" type="ORF">MICPUN_72498</name>
</gene>
<evidence type="ECO:0000313" key="4">
    <source>
        <dbReference type="EMBL" id="ACO66250.1"/>
    </source>
</evidence>
<feature type="non-terminal residue" evidence="4">
    <location>
        <position position="176"/>
    </location>
</feature>
<feature type="repeat" description="ANK" evidence="3">
    <location>
        <begin position="32"/>
        <end position="64"/>
    </location>
</feature>
<feature type="repeat" description="ANK" evidence="3">
    <location>
        <begin position="102"/>
        <end position="134"/>
    </location>
</feature>
<dbReference type="EMBL" id="CP001330">
    <property type="protein sequence ID" value="ACO66250.1"/>
    <property type="molecule type" value="Genomic_DNA"/>
</dbReference>
<dbReference type="GO" id="GO:0085020">
    <property type="term" value="P:protein K6-linked ubiquitination"/>
    <property type="evidence" value="ECO:0007669"/>
    <property type="project" value="TreeGrafter"/>
</dbReference>
<dbReference type="GeneID" id="8247718"/>
<dbReference type="Proteomes" id="UP000002009">
    <property type="component" value="Chromosome 11"/>
</dbReference>
<dbReference type="Gene3D" id="1.25.40.20">
    <property type="entry name" value="Ankyrin repeat-containing domain"/>
    <property type="match status" value="1"/>
</dbReference>
<dbReference type="OMA" id="EEWDTIN"/>
<dbReference type="eggNOG" id="KOG4412">
    <property type="taxonomic scope" value="Eukaryota"/>
</dbReference>
<reference evidence="4 5" key="1">
    <citation type="journal article" date="2009" name="Science">
        <title>Green evolution and dynamic adaptations revealed by genomes of the marine picoeukaryotes Micromonas.</title>
        <authorList>
            <person name="Worden A.Z."/>
            <person name="Lee J.H."/>
            <person name="Mock T."/>
            <person name="Rouze P."/>
            <person name="Simmons M.P."/>
            <person name="Aerts A.L."/>
            <person name="Allen A.E."/>
            <person name="Cuvelier M.L."/>
            <person name="Derelle E."/>
            <person name="Everett M.V."/>
            <person name="Foulon E."/>
            <person name="Grimwood J."/>
            <person name="Gundlach H."/>
            <person name="Henrissat B."/>
            <person name="Napoli C."/>
            <person name="McDonald S.M."/>
            <person name="Parker M.S."/>
            <person name="Rombauts S."/>
            <person name="Salamov A."/>
            <person name="Von Dassow P."/>
            <person name="Badger J.H."/>
            <person name="Coutinho P.M."/>
            <person name="Demir E."/>
            <person name="Dubchak I."/>
            <person name="Gentemann C."/>
            <person name="Eikrem W."/>
            <person name="Gready J.E."/>
            <person name="John U."/>
            <person name="Lanier W."/>
            <person name="Lindquist E.A."/>
            <person name="Lucas S."/>
            <person name="Mayer K.F."/>
            <person name="Moreau H."/>
            <person name="Not F."/>
            <person name="Otillar R."/>
            <person name="Panaud O."/>
            <person name="Pangilinan J."/>
            <person name="Paulsen I."/>
            <person name="Piegu B."/>
            <person name="Poliakov A."/>
            <person name="Robbens S."/>
            <person name="Schmutz J."/>
            <person name="Toulza E."/>
            <person name="Wyss T."/>
            <person name="Zelensky A."/>
            <person name="Zhou K."/>
            <person name="Armbrust E.V."/>
            <person name="Bhattacharya D."/>
            <person name="Goodenough U.W."/>
            <person name="Van de Peer Y."/>
            <person name="Grigoriev I.V."/>
        </authorList>
    </citation>
    <scope>NUCLEOTIDE SEQUENCE [LARGE SCALE GENOMIC DNA]</scope>
    <source>
        <strain evidence="5">RCC299 / NOUM17</strain>
    </source>
</reference>
<keyword evidence="2 3" id="KW-0040">ANK repeat</keyword>
<dbReference type="PROSITE" id="PS50297">
    <property type="entry name" value="ANK_REP_REGION"/>
    <property type="match status" value="4"/>
</dbReference>
<dbReference type="Pfam" id="PF13637">
    <property type="entry name" value="Ank_4"/>
    <property type="match status" value="1"/>
</dbReference>
<keyword evidence="1" id="KW-0677">Repeat</keyword>
<dbReference type="PANTHER" id="PTHR24171">
    <property type="entry name" value="ANKYRIN REPEAT DOMAIN-CONTAINING PROTEIN 39-RELATED"/>
    <property type="match status" value="1"/>
</dbReference>
<organism evidence="4 5">
    <name type="scientific">Micromonas commoda (strain RCC299 / NOUM17 / CCMP2709)</name>
    <name type="common">Picoplanktonic green alga</name>
    <dbReference type="NCBI Taxonomy" id="296587"/>
    <lineage>
        <taxon>Eukaryota</taxon>
        <taxon>Viridiplantae</taxon>
        <taxon>Chlorophyta</taxon>
        <taxon>Mamiellophyceae</taxon>
        <taxon>Mamiellales</taxon>
        <taxon>Mamiellaceae</taxon>
        <taxon>Micromonas</taxon>
    </lineage>
</organism>
<feature type="repeat" description="ANK" evidence="3">
    <location>
        <begin position="135"/>
        <end position="167"/>
    </location>
</feature>
<keyword evidence="5" id="KW-1185">Reference proteome</keyword>
<dbReference type="InterPro" id="IPR002110">
    <property type="entry name" value="Ankyrin_rpt"/>
</dbReference>